<dbReference type="InterPro" id="IPR008920">
    <property type="entry name" value="TF_FadR/GntR_C"/>
</dbReference>
<dbReference type="InterPro" id="IPR036388">
    <property type="entry name" value="WH-like_DNA-bd_sf"/>
</dbReference>
<dbReference type="Proteomes" id="UP001431656">
    <property type="component" value="Chromosome"/>
</dbReference>
<dbReference type="SUPFAM" id="SSF48008">
    <property type="entry name" value="GntR ligand-binding domain-like"/>
    <property type="match status" value="1"/>
</dbReference>
<organism evidence="5 6">
    <name type="scientific">Brooklawnia propionicigenes</name>
    <dbReference type="NCBI Taxonomy" id="3041175"/>
    <lineage>
        <taxon>Bacteria</taxon>
        <taxon>Bacillati</taxon>
        <taxon>Actinomycetota</taxon>
        <taxon>Actinomycetes</taxon>
        <taxon>Propionibacteriales</taxon>
        <taxon>Propionibacteriaceae</taxon>
        <taxon>Brooklawnia</taxon>
    </lineage>
</organism>
<dbReference type="EMBL" id="AP028056">
    <property type="protein sequence ID" value="BEH01323.1"/>
    <property type="molecule type" value="Genomic_DNA"/>
</dbReference>
<gene>
    <name evidence="5" type="ORF">brsh051_06040</name>
</gene>
<evidence type="ECO:0000256" key="1">
    <source>
        <dbReference type="ARBA" id="ARBA00023015"/>
    </source>
</evidence>
<dbReference type="InterPro" id="IPR011711">
    <property type="entry name" value="GntR_C"/>
</dbReference>
<evidence type="ECO:0000256" key="3">
    <source>
        <dbReference type="ARBA" id="ARBA00023163"/>
    </source>
</evidence>
<dbReference type="GO" id="GO:0003700">
    <property type="term" value="F:DNA-binding transcription factor activity"/>
    <property type="evidence" value="ECO:0007669"/>
    <property type="project" value="InterPro"/>
</dbReference>
<evidence type="ECO:0000256" key="2">
    <source>
        <dbReference type="ARBA" id="ARBA00023125"/>
    </source>
</evidence>
<dbReference type="SUPFAM" id="SSF46785">
    <property type="entry name" value="Winged helix' DNA-binding domain"/>
    <property type="match status" value="1"/>
</dbReference>
<protein>
    <submittedName>
        <fullName evidence="5">FCD domain-containing protein</fullName>
    </submittedName>
</protein>
<keyword evidence="2" id="KW-0238">DNA-binding</keyword>
<dbReference type="GO" id="GO:0003677">
    <property type="term" value="F:DNA binding"/>
    <property type="evidence" value="ECO:0007669"/>
    <property type="project" value="UniProtKB-KW"/>
</dbReference>
<keyword evidence="3" id="KW-0804">Transcription</keyword>
<dbReference type="PANTHER" id="PTHR43537">
    <property type="entry name" value="TRANSCRIPTIONAL REGULATOR, GNTR FAMILY"/>
    <property type="match status" value="1"/>
</dbReference>
<evidence type="ECO:0000313" key="6">
    <source>
        <dbReference type="Proteomes" id="UP001431656"/>
    </source>
</evidence>
<proteinExistence type="predicted"/>
<dbReference type="AlphaFoldDB" id="A0AAN0K632"/>
<dbReference type="PANTHER" id="PTHR43537:SF44">
    <property type="entry name" value="GNTR FAMILY REGULATORY PROTEIN"/>
    <property type="match status" value="1"/>
</dbReference>
<dbReference type="Pfam" id="PF07729">
    <property type="entry name" value="FCD"/>
    <property type="match status" value="1"/>
</dbReference>
<dbReference type="Pfam" id="PF00392">
    <property type="entry name" value="GntR"/>
    <property type="match status" value="1"/>
</dbReference>
<evidence type="ECO:0000259" key="4">
    <source>
        <dbReference type="PROSITE" id="PS50949"/>
    </source>
</evidence>
<dbReference type="Gene3D" id="1.10.10.10">
    <property type="entry name" value="Winged helix-like DNA-binding domain superfamily/Winged helix DNA-binding domain"/>
    <property type="match status" value="1"/>
</dbReference>
<dbReference type="SMART" id="SM00895">
    <property type="entry name" value="FCD"/>
    <property type="match status" value="1"/>
</dbReference>
<dbReference type="Gene3D" id="1.20.120.530">
    <property type="entry name" value="GntR ligand-binding domain-like"/>
    <property type="match status" value="1"/>
</dbReference>
<evidence type="ECO:0000313" key="5">
    <source>
        <dbReference type="EMBL" id="BEH01323.1"/>
    </source>
</evidence>
<dbReference type="SMART" id="SM00345">
    <property type="entry name" value="HTH_GNTR"/>
    <property type="match status" value="1"/>
</dbReference>
<accession>A0AAN0K632</accession>
<dbReference type="InterPro" id="IPR036390">
    <property type="entry name" value="WH_DNA-bd_sf"/>
</dbReference>
<keyword evidence="6" id="KW-1185">Reference proteome</keyword>
<keyword evidence="1" id="KW-0805">Transcription regulation</keyword>
<dbReference type="RefSeq" id="WP_286267442.1">
    <property type="nucleotide sequence ID" value="NZ_AP028056.1"/>
</dbReference>
<dbReference type="PROSITE" id="PS50949">
    <property type="entry name" value="HTH_GNTR"/>
    <property type="match status" value="1"/>
</dbReference>
<sequence>MGAPTLHQAIVESVAQHILSGEIQPGEVLTLTWIQEEYGVSRTVARETARVLESVGLLEARRKVGLVVRPQSEWSALHPRMVRWMMQGGGHLAELRALTELRLAVEPVAASAAATLATSEQREELKALARRLYQLADRADSQDFLEADIRFHALLLEASGNPIFVSLKGALAETLRGRVAWGLMPREAALMAITGHAHVAWLVAGGDREAAFHATVAMLGGLRRELGQ</sequence>
<dbReference type="InterPro" id="IPR000524">
    <property type="entry name" value="Tscrpt_reg_HTH_GntR"/>
</dbReference>
<feature type="domain" description="HTH gntR-type" evidence="4">
    <location>
        <begin position="4"/>
        <end position="71"/>
    </location>
</feature>
<dbReference type="KEGG" id="broo:brsh051_06040"/>
<reference evidence="5" key="1">
    <citation type="journal article" date="2024" name="Int. J. Syst. Evol. Microbiol.">
        <title>Brooklawnia propionicigenes sp. nov., a facultatively anaerobic, propionate-producing bacterium isolated from a methanogenic reactor treating waste from cattle farms.</title>
        <authorList>
            <person name="Akita Y."/>
            <person name="Ueki A."/>
            <person name="Tonouchi A."/>
            <person name="Sugawara Y."/>
            <person name="Honma S."/>
            <person name="Kaku N."/>
            <person name="Ueki K."/>
        </authorList>
    </citation>
    <scope>NUCLEOTIDE SEQUENCE</scope>
    <source>
        <strain evidence="5">SH051</strain>
    </source>
</reference>
<name>A0AAN0K632_9ACTN</name>